<name>A0ACB8D7R1_DERSI</name>
<comment type="caution">
    <text evidence="1">The sequence shown here is derived from an EMBL/GenBank/DDBJ whole genome shotgun (WGS) entry which is preliminary data.</text>
</comment>
<protein>
    <submittedName>
        <fullName evidence="1">Uncharacterized protein</fullName>
    </submittedName>
</protein>
<organism evidence="1 2">
    <name type="scientific">Dermacentor silvarum</name>
    <name type="common">Tick</name>
    <dbReference type="NCBI Taxonomy" id="543639"/>
    <lineage>
        <taxon>Eukaryota</taxon>
        <taxon>Metazoa</taxon>
        <taxon>Ecdysozoa</taxon>
        <taxon>Arthropoda</taxon>
        <taxon>Chelicerata</taxon>
        <taxon>Arachnida</taxon>
        <taxon>Acari</taxon>
        <taxon>Parasitiformes</taxon>
        <taxon>Ixodida</taxon>
        <taxon>Ixodoidea</taxon>
        <taxon>Ixodidae</taxon>
        <taxon>Rhipicephalinae</taxon>
        <taxon>Dermacentor</taxon>
    </lineage>
</organism>
<accession>A0ACB8D7R1</accession>
<gene>
    <name evidence="1" type="ORF">HPB49_021822</name>
</gene>
<evidence type="ECO:0000313" key="1">
    <source>
        <dbReference type="EMBL" id="KAH7960627.1"/>
    </source>
</evidence>
<dbReference type="Proteomes" id="UP000821865">
    <property type="component" value="Chromosome 3"/>
</dbReference>
<evidence type="ECO:0000313" key="2">
    <source>
        <dbReference type="Proteomes" id="UP000821865"/>
    </source>
</evidence>
<reference evidence="1" key="1">
    <citation type="submission" date="2020-05" db="EMBL/GenBank/DDBJ databases">
        <title>Large-scale comparative analyses of tick genomes elucidate their genetic diversity and vector capacities.</title>
        <authorList>
            <person name="Jia N."/>
            <person name="Wang J."/>
            <person name="Shi W."/>
            <person name="Du L."/>
            <person name="Sun Y."/>
            <person name="Zhan W."/>
            <person name="Jiang J."/>
            <person name="Wang Q."/>
            <person name="Zhang B."/>
            <person name="Ji P."/>
            <person name="Sakyi L.B."/>
            <person name="Cui X."/>
            <person name="Yuan T."/>
            <person name="Jiang B."/>
            <person name="Yang W."/>
            <person name="Lam T.T.-Y."/>
            <person name="Chang Q."/>
            <person name="Ding S."/>
            <person name="Wang X."/>
            <person name="Zhu J."/>
            <person name="Ruan X."/>
            <person name="Zhao L."/>
            <person name="Wei J."/>
            <person name="Que T."/>
            <person name="Du C."/>
            <person name="Cheng J."/>
            <person name="Dai P."/>
            <person name="Han X."/>
            <person name="Huang E."/>
            <person name="Gao Y."/>
            <person name="Liu J."/>
            <person name="Shao H."/>
            <person name="Ye R."/>
            <person name="Li L."/>
            <person name="Wei W."/>
            <person name="Wang X."/>
            <person name="Wang C."/>
            <person name="Yang T."/>
            <person name="Huo Q."/>
            <person name="Li W."/>
            <person name="Guo W."/>
            <person name="Chen H."/>
            <person name="Zhou L."/>
            <person name="Ni X."/>
            <person name="Tian J."/>
            <person name="Zhou Y."/>
            <person name="Sheng Y."/>
            <person name="Liu T."/>
            <person name="Pan Y."/>
            <person name="Xia L."/>
            <person name="Li J."/>
            <person name="Zhao F."/>
            <person name="Cao W."/>
        </authorList>
    </citation>
    <scope>NUCLEOTIDE SEQUENCE</scope>
    <source>
        <strain evidence="1">Dsil-2018</strain>
    </source>
</reference>
<dbReference type="EMBL" id="CM023472">
    <property type="protein sequence ID" value="KAH7960627.1"/>
    <property type="molecule type" value="Genomic_DNA"/>
</dbReference>
<keyword evidence="2" id="KW-1185">Reference proteome</keyword>
<sequence>MTKCCIAVAVFAWVGGALLLLLVYASRKTHAHKSCTTLGCIEFTRSLRESMNTSVPPCENFGRFVCDGWRSRYRLTVHEQAFVQVLESVGLALLTVPVSEKQDQQNAKQKAALLYRSCDSVRRGERDELQNVREALRSEGIVWPHRSPDADVLHMALRSSLVLRWGVPFDVTLRSEGNSLVVQLEAFEMFAFLRDKFVATSAGLPERKAYIETLRSNFKANDSNLVDIDEVDDLDKAAYATLPESVQASHYAEALDVERIFAGTNYGTQEYWRQELSPFATSNETERIVFTTRTEKFIRKVWELWDVKGGADMHVFVSWCVVQIAALFANQQLQVNFYGSTEVAHLEQGASCLAKAFLIAGTVVFSGYNNFVFAGRARFRAHKLIRTLRRAFLLRLQHWKHYDANVTVMRERDTTEVPLHVVHAGSVMELNDRVPDMRDSLVHNWQSTPVPPAANASLRSRIYSAIEAAQLLVFQHNDFLMMPYAFAFPYFDRSTTAGFNYAGAGGVAAFALAKLFVEAYGESTTGNASLETSLNCLKNESAYAMARDNSQLVMLRSLAASVAFEAYKTDWASWDIAVQNLQEYSGAQLFFMASCYALCPGSARGHGDGAQCNAHLQNVEEFARAFDCAPGTKMNPHSKCSIM</sequence>
<proteinExistence type="predicted"/>